<keyword evidence="2" id="KW-0808">Transferase</keyword>
<keyword evidence="7" id="KW-1185">Reference proteome</keyword>
<evidence type="ECO:0000256" key="1">
    <source>
        <dbReference type="ARBA" id="ARBA00022603"/>
    </source>
</evidence>
<dbReference type="Proteomes" id="UP000308549">
    <property type="component" value="Unassembled WGS sequence"/>
</dbReference>
<dbReference type="InterPro" id="IPR050600">
    <property type="entry name" value="SETD3_SETD6_MTase"/>
</dbReference>
<feature type="compositionally biased region" description="Polar residues" evidence="4">
    <location>
        <begin position="433"/>
        <end position="442"/>
    </location>
</feature>
<dbReference type="Pfam" id="PF00856">
    <property type="entry name" value="SET"/>
    <property type="match status" value="1"/>
</dbReference>
<dbReference type="AlphaFoldDB" id="A0A4V5N389"/>
<feature type="compositionally biased region" description="Basic residues" evidence="4">
    <location>
        <begin position="461"/>
        <end position="471"/>
    </location>
</feature>
<gene>
    <name evidence="6" type="ORF">B0A50_07638</name>
</gene>
<dbReference type="PANTHER" id="PTHR13271">
    <property type="entry name" value="UNCHARACTERIZED PUTATIVE METHYLTRANSFERASE"/>
    <property type="match status" value="1"/>
</dbReference>
<dbReference type="PANTHER" id="PTHR13271:SF34">
    <property type="entry name" value="N-LYSINE METHYLTRANSFERASE SETD6"/>
    <property type="match status" value="1"/>
</dbReference>
<reference evidence="6 7" key="1">
    <citation type="submission" date="2017-03" db="EMBL/GenBank/DDBJ databases">
        <title>Genomes of endolithic fungi from Antarctica.</title>
        <authorList>
            <person name="Coleine C."/>
            <person name="Masonjones S."/>
            <person name="Stajich J.E."/>
        </authorList>
    </citation>
    <scope>NUCLEOTIDE SEQUENCE [LARGE SCALE GENOMIC DNA]</scope>
    <source>
        <strain evidence="6 7">CCFEE 6315</strain>
    </source>
</reference>
<sequence length="471" mass="53369">MTEADGHDGFQSATTAFLDWLQSNGATVSSKIQLADLRQHHRGRGVLATEDMSEDEELFAVPRTAILTTETSSLPSGIKERFSDPWLSLITVMIHEYQQGSASAWEPYFAVLPSTFSTLMFWSERELEYLEGSAVADKIGKKSADEAFKNKVIPALRGHEETFKINDTSDEELLKLCHQMGSTIMAYAFDLEKPETEQQKPDNEEWEEDEEESDSLPKGLVPMADMLNADADKNNAKLYYEEDRVVMKSIKPIKAGEEIFNDYGPLPQADVLRRYGYTTKNYEKYDVVEISLDLIKSVAKEQQKLSEKDIADRTTYLEEQGALEDGYDIAHASNIETEQFPEDLRILLNILTASKEDFDKWKRKDKLPKPDLTSDSQSLLYTILVHRRADYYFDIAADDFPSVADDRRRDALSVVRGEKLVLQEAADAVQEQLRGTNQSSTGGKKRPMATFDEDSREVRKAAGKRAKHSEK</sequence>
<dbReference type="Gene3D" id="3.90.1420.10">
    <property type="entry name" value="Rubisco LSMT, substrate-binding domain"/>
    <property type="match status" value="1"/>
</dbReference>
<organism evidence="6 7">
    <name type="scientific">Salinomyces thailandicus</name>
    <dbReference type="NCBI Taxonomy" id="706561"/>
    <lineage>
        <taxon>Eukaryota</taxon>
        <taxon>Fungi</taxon>
        <taxon>Dikarya</taxon>
        <taxon>Ascomycota</taxon>
        <taxon>Pezizomycotina</taxon>
        <taxon>Dothideomycetes</taxon>
        <taxon>Dothideomycetidae</taxon>
        <taxon>Mycosphaerellales</taxon>
        <taxon>Teratosphaeriaceae</taxon>
        <taxon>Salinomyces</taxon>
    </lineage>
</organism>
<evidence type="ECO:0000256" key="3">
    <source>
        <dbReference type="ARBA" id="ARBA00022691"/>
    </source>
</evidence>
<proteinExistence type="predicted"/>
<keyword evidence="1" id="KW-0489">Methyltransferase</keyword>
<comment type="caution">
    <text evidence="6">The sequence shown here is derived from an EMBL/GenBank/DDBJ whole genome shotgun (WGS) entry which is preliminary data.</text>
</comment>
<keyword evidence="3" id="KW-0949">S-adenosyl-L-methionine</keyword>
<dbReference type="PROSITE" id="PS50280">
    <property type="entry name" value="SET"/>
    <property type="match status" value="1"/>
</dbReference>
<dbReference type="FunFam" id="3.90.1410.10:FF:000007">
    <property type="entry name" value="Ribosomal lysine N-methyltransferase 4"/>
    <property type="match status" value="1"/>
</dbReference>
<feature type="domain" description="SET" evidence="5">
    <location>
        <begin position="30"/>
        <end position="264"/>
    </location>
</feature>
<dbReference type="SUPFAM" id="SSF81822">
    <property type="entry name" value="RuBisCo LSMT C-terminal, substrate-binding domain"/>
    <property type="match status" value="1"/>
</dbReference>
<dbReference type="SUPFAM" id="SSF82199">
    <property type="entry name" value="SET domain"/>
    <property type="match status" value="1"/>
</dbReference>
<evidence type="ECO:0000256" key="2">
    <source>
        <dbReference type="ARBA" id="ARBA00022679"/>
    </source>
</evidence>
<dbReference type="GO" id="GO:0005634">
    <property type="term" value="C:nucleus"/>
    <property type="evidence" value="ECO:0007669"/>
    <property type="project" value="TreeGrafter"/>
</dbReference>
<evidence type="ECO:0000313" key="6">
    <source>
        <dbReference type="EMBL" id="TKA22629.1"/>
    </source>
</evidence>
<feature type="compositionally biased region" description="Acidic residues" evidence="4">
    <location>
        <begin position="204"/>
        <end position="214"/>
    </location>
</feature>
<evidence type="ECO:0000256" key="4">
    <source>
        <dbReference type="SAM" id="MobiDB-lite"/>
    </source>
</evidence>
<dbReference type="OrthoDB" id="341421at2759"/>
<evidence type="ECO:0000259" key="5">
    <source>
        <dbReference type="PROSITE" id="PS50280"/>
    </source>
</evidence>
<feature type="region of interest" description="Disordered" evidence="4">
    <location>
        <begin position="194"/>
        <end position="220"/>
    </location>
</feature>
<feature type="region of interest" description="Disordered" evidence="4">
    <location>
        <begin position="431"/>
        <end position="471"/>
    </location>
</feature>
<dbReference type="InterPro" id="IPR046341">
    <property type="entry name" value="SET_dom_sf"/>
</dbReference>
<dbReference type="GO" id="GO:0016279">
    <property type="term" value="F:protein-lysine N-methyltransferase activity"/>
    <property type="evidence" value="ECO:0007669"/>
    <property type="project" value="TreeGrafter"/>
</dbReference>
<evidence type="ECO:0000313" key="7">
    <source>
        <dbReference type="Proteomes" id="UP000308549"/>
    </source>
</evidence>
<accession>A0A4V5N389</accession>
<protein>
    <recommendedName>
        <fullName evidence="5">SET domain-containing protein</fullName>
    </recommendedName>
</protein>
<dbReference type="Gene3D" id="3.90.1410.10">
    <property type="entry name" value="set domain protein methyltransferase, domain 1"/>
    <property type="match status" value="1"/>
</dbReference>
<feature type="compositionally biased region" description="Basic and acidic residues" evidence="4">
    <location>
        <begin position="194"/>
        <end position="203"/>
    </location>
</feature>
<dbReference type="InterPro" id="IPR036464">
    <property type="entry name" value="Rubisco_LSMT_subst-bd_sf"/>
</dbReference>
<name>A0A4V5N389_9PEZI</name>
<dbReference type="GO" id="GO:0032259">
    <property type="term" value="P:methylation"/>
    <property type="evidence" value="ECO:0007669"/>
    <property type="project" value="UniProtKB-KW"/>
</dbReference>
<dbReference type="InterPro" id="IPR001214">
    <property type="entry name" value="SET_dom"/>
</dbReference>
<dbReference type="EMBL" id="NAJL01000069">
    <property type="protein sequence ID" value="TKA22629.1"/>
    <property type="molecule type" value="Genomic_DNA"/>
</dbReference>